<dbReference type="EMBL" id="QJNS01000106">
    <property type="protein sequence ID" value="RYO87001.1"/>
    <property type="molecule type" value="Genomic_DNA"/>
</dbReference>
<comment type="caution">
    <text evidence="2">The sequence shown here is derived from an EMBL/GenBank/DDBJ whole genome shotgun (WGS) entry which is preliminary data.</text>
</comment>
<evidence type="ECO:0000313" key="3">
    <source>
        <dbReference type="Proteomes" id="UP000294003"/>
    </source>
</evidence>
<dbReference type="Proteomes" id="UP000294003">
    <property type="component" value="Unassembled WGS sequence"/>
</dbReference>
<protein>
    <recommendedName>
        <fullName evidence="4">Autophagy-related protein 17</fullName>
    </recommendedName>
</protein>
<evidence type="ECO:0000256" key="1">
    <source>
        <dbReference type="SAM" id="MobiDB-lite"/>
    </source>
</evidence>
<gene>
    <name evidence="2" type="ORF">DL762_004426</name>
</gene>
<feature type="region of interest" description="Disordered" evidence="1">
    <location>
        <begin position="182"/>
        <end position="211"/>
    </location>
</feature>
<evidence type="ECO:0000313" key="2">
    <source>
        <dbReference type="EMBL" id="RYO87001.1"/>
    </source>
</evidence>
<reference evidence="2 3" key="1">
    <citation type="submission" date="2018-06" db="EMBL/GenBank/DDBJ databases">
        <title>Complete Genomes of Monosporascus.</title>
        <authorList>
            <person name="Robinson A.J."/>
            <person name="Natvig D.O."/>
        </authorList>
    </citation>
    <scope>NUCLEOTIDE SEQUENCE [LARGE SCALE GENOMIC DNA]</scope>
    <source>
        <strain evidence="2 3">CBS 609.92</strain>
    </source>
</reference>
<evidence type="ECO:0008006" key="4">
    <source>
        <dbReference type="Google" id="ProtNLM"/>
    </source>
</evidence>
<proteinExistence type="predicted"/>
<name>A0ABY0HAP6_9PEZI</name>
<accession>A0ABY0HAP6</accession>
<sequence>MDNDREKLLRLLTHPDNGERLQQTKDILTVLNYQVNAKRLETHAARLSDMDGVIAELMQRLDAYDTENSDIQRTIAEHIETSLARHSDTLKTVAEQSRHMDEVTDAFSKQLYAFELESKKDRADMGTRLSQLVENDKEIHAQHGSLIAQTLRHQESINAKLDQVFKHLEDLETKQGRVRADFLSSRDPPQHGAVRGTRAVSSKDLPDASTE</sequence>
<keyword evidence="3" id="KW-1185">Reference proteome</keyword>
<organism evidence="2 3">
    <name type="scientific">Monosporascus cannonballus</name>
    <dbReference type="NCBI Taxonomy" id="155416"/>
    <lineage>
        <taxon>Eukaryota</taxon>
        <taxon>Fungi</taxon>
        <taxon>Dikarya</taxon>
        <taxon>Ascomycota</taxon>
        <taxon>Pezizomycotina</taxon>
        <taxon>Sordariomycetes</taxon>
        <taxon>Xylariomycetidae</taxon>
        <taxon>Xylariales</taxon>
        <taxon>Xylariales incertae sedis</taxon>
        <taxon>Monosporascus</taxon>
    </lineage>
</organism>